<accession>A0A6J4VIZ4</accession>
<gene>
    <name evidence="3" type="ORF">AVDCRST_MAG88-3220</name>
</gene>
<protein>
    <submittedName>
        <fullName evidence="3">Uncharacterized protein</fullName>
    </submittedName>
</protein>
<reference evidence="3" key="1">
    <citation type="submission" date="2020-02" db="EMBL/GenBank/DDBJ databases">
        <authorList>
            <person name="Meier V. D."/>
        </authorList>
    </citation>
    <scope>NUCLEOTIDE SEQUENCE</scope>
    <source>
        <strain evidence="3">AVDCRST_MAG88</strain>
    </source>
</reference>
<evidence type="ECO:0000313" key="3">
    <source>
        <dbReference type="EMBL" id="CAA9580068.1"/>
    </source>
</evidence>
<name>A0A6J4VIZ4_9BACT</name>
<proteinExistence type="predicted"/>
<evidence type="ECO:0000256" key="1">
    <source>
        <dbReference type="SAM" id="MobiDB-lite"/>
    </source>
</evidence>
<keyword evidence="2" id="KW-0732">Signal</keyword>
<feature type="chain" id="PRO_5026931403" evidence="2">
    <location>
        <begin position="28"/>
        <end position="313"/>
    </location>
</feature>
<feature type="signal peptide" evidence="2">
    <location>
        <begin position="1"/>
        <end position="27"/>
    </location>
</feature>
<evidence type="ECO:0000256" key="2">
    <source>
        <dbReference type="SAM" id="SignalP"/>
    </source>
</evidence>
<dbReference type="AlphaFoldDB" id="A0A6J4VIZ4"/>
<dbReference type="EMBL" id="CADCWM010000776">
    <property type="protein sequence ID" value="CAA9580068.1"/>
    <property type="molecule type" value="Genomic_DNA"/>
</dbReference>
<dbReference type="Gene3D" id="2.50.20.20">
    <property type="match status" value="1"/>
</dbReference>
<sequence length="313" mass="31791">MRGRSTNGKVGALLLALGLLTACGGTAATSTPLSPASTATTAPAATTGTGAATRTTAVATRATTTVVTASAPATATRAATAPVVGTATRATTVATGVTRTASPGTAGTTPAQAYRNLRALPNSRQQWIFTGFTLVPGVSGELRPTYEYNGNNQRVVVTAAGAPVTEAYSIDSRLYGRNPIGGGFIELNASNPLAAPVQVLFDTPDTILTTLIPAGATFTTTGNDRDHTAMVNGRQVTRYTATIVLADLGFVDPSLRGQRGTAATAVFVDNQQGYIVALESDIRADATTGGTANARARLDVTDVGQIGPIVVPR</sequence>
<organism evidence="3">
    <name type="scientific">uncultured Thermomicrobiales bacterium</name>
    <dbReference type="NCBI Taxonomy" id="1645740"/>
    <lineage>
        <taxon>Bacteria</taxon>
        <taxon>Pseudomonadati</taxon>
        <taxon>Thermomicrobiota</taxon>
        <taxon>Thermomicrobia</taxon>
        <taxon>Thermomicrobiales</taxon>
        <taxon>environmental samples</taxon>
    </lineage>
</organism>
<dbReference type="PROSITE" id="PS51257">
    <property type="entry name" value="PROKAR_LIPOPROTEIN"/>
    <property type="match status" value="1"/>
</dbReference>
<feature type="region of interest" description="Disordered" evidence="1">
    <location>
        <begin position="28"/>
        <end position="56"/>
    </location>
</feature>